<reference evidence="2" key="1">
    <citation type="journal article" date="2019" name="Int. J. Syst. Evol. Microbiol.">
        <title>The Global Catalogue of Microorganisms (GCM) 10K type strain sequencing project: providing services to taxonomists for standard genome sequencing and annotation.</title>
        <authorList>
            <consortium name="The Broad Institute Genomics Platform"/>
            <consortium name="The Broad Institute Genome Sequencing Center for Infectious Disease"/>
            <person name="Wu L."/>
            <person name="Ma J."/>
        </authorList>
    </citation>
    <scope>NUCLEOTIDE SEQUENCE [LARGE SCALE GENOMIC DNA]</scope>
    <source>
        <strain evidence="2">CGMCC 1.12769</strain>
    </source>
</reference>
<proteinExistence type="predicted"/>
<sequence length="225" mass="25924">MSIVFYRNRLNREMKRFGKFSRLIVGNLEEHHPVSMIYNPYKQKCLEEMSTHETIILITHGSPNELYHKYDHKNNDHQVLLNKDNAHLLKGKKVISISCATARSFGKEVCENDGCKVFLGFSNKIHFDKKNKKNASRDYRVFIGGCYKDAFSSVIEQAILNNWSFDKIKIVLGIELRNIVVTRAINMKSTKPNYFKNNGLDQAVFAVTNLSNNIMLFGDSQENIV</sequence>
<protein>
    <recommendedName>
        <fullName evidence="3">Peptidase C80 family protein</fullName>
    </recommendedName>
</protein>
<name>A0ABQ1Y3K0_9BACL</name>
<dbReference type="EMBL" id="BMFT01000001">
    <property type="protein sequence ID" value="GGH11322.1"/>
    <property type="molecule type" value="Genomic_DNA"/>
</dbReference>
<organism evidence="1 2">
    <name type="scientific">Paenibacillus segetis</name>
    <dbReference type="NCBI Taxonomy" id="1325360"/>
    <lineage>
        <taxon>Bacteria</taxon>
        <taxon>Bacillati</taxon>
        <taxon>Bacillota</taxon>
        <taxon>Bacilli</taxon>
        <taxon>Bacillales</taxon>
        <taxon>Paenibacillaceae</taxon>
        <taxon>Paenibacillus</taxon>
    </lineage>
</organism>
<evidence type="ECO:0008006" key="3">
    <source>
        <dbReference type="Google" id="ProtNLM"/>
    </source>
</evidence>
<dbReference type="RefSeq" id="WP_188535138.1">
    <property type="nucleotide sequence ID" value="NZ_BMFT01000001.1"/>
</dbReference>
<gene>
    <name evidence="1" type="ORF">GCM10008013_03050</name>
</gene>
<evidence type="ECO:0000313" key="2">
    <source>
        <dbReference type="Proteomes" id="UP000659344"/>
    </source>
</evidence>
<evidence type="ECO:0000313" key="1">
    <source>
        <dbReference type="EMBL" id="GGH11322.1"/>
    </source>
</evidence>
<accession>A0ABQ1Y3K0</accession>
<comment type="caution">
    <text evidence="1">The sequence shown here is derived from an EMBL/GenBank/DDBJ whole genome shotgun (WGS) entry which is preliminary data.</text>
</comment>
<dbReference type="Proteomes" id="UP000659344">
    <property type="component" value="Unassembled WGS sequence"/>
</dbReference>
<keyword evidence="2" id="KW-1185">Reference proteome</keyword>